<dbReference type="GeneID" id="96010887"/>
<proteinExistence type="predicted"/>
<comment type="caution">
    <text evidence="1">The sequence shown here is derived from an EMBL/GenBank/DDBJ whole genome shotgun (WGS) entry which is preliminary data.</text>
</comment>
<dbReference type="PANTHER" id="PTHR38167:SF1">
    <property type="entry name" value="C2H2-TYPE DOMAIN-CONTAINING PROTEIN"/>
    <property type="match status" value="1"/>
</dbReference>
<evidence type="ECO:0000313" key="1">
    <source>
        <dbReference type="EMBL" id="KAL1581747.1"/>
    </source>
</evidence>
<organism evidence="1 2">
    <name type="scientific">Cladosporium halotolerans</name>
    <dbReference type="NCBI Taxonomy" id="1052096"/>
    <lineage>
        <taxon>Eukaryota</taxon>
        <taxon>Fungi</taxon>
        <taxon>Dikarya</taxon>
        <taxon>Ascomycota</taxon>
        <taxon>Pezizomycotina</taxon>
        <taxon>Dothideomycetes</taxon>
        <taxon>Dothideomycetidae</taxon>
        <taxon>Cladosporiales</taxon>
        <taxon>Cladosporiaceae</taxon>
        <taxon>Cladosporium</taxon>
    </lineage>
</organism>
<dbReference type="PANTHER" id="PTHR38167">
    <property type="entry name" value="C2H2-TYPE DOMAIN-CONTAINING PROTEIN"/>
    <property type="match status" value="1"/>
</dbReference>
<protein>
    <submittedName>
        <fullName evidence="1">Uncharacterized protein</fullName>
    </submittedName>
</protein>
<dbReference type="RefSeq" id="XP_069224856.1">
    <property type="nucleotide sequence ID" value="XM_069378049.1"/>
</dbReference>
<keyword evidence="2" id="KW-1185">Reference proteome</keyword>
<evidence type="ECO:0000313" key="2">
    <source>
        <dbReference type="Proteomes" id="UP000803884"/>
    </source>
</evidence>
<dbReference type="AlphaFoldDB" id="A0AB34KCX4"/>
<dbReference type="Proteomes" id="UP000803884">
    <property type="component" value="Unassembled WGS sequence"/>
</dbReference>
<accession>A0AB34KCX4</accession>
<sequence length="91" mass="10700">MMRKAFEYCRNCHEYYDVDLNALGVCRYHSDNPELDDDSEVWAEFFDKSCGMPPPDSFMEDPDFEEGYRMSCCDRRLNEPGCVVSRHKPSL</sequence>
<gene>
    <name evidence="1" type="ORF">WHR41_09446</name>
</gene>
<dbReference type="EMBL" id="JAAQHG020000196">
    <property type="protein sequence ID" value="KAL1581747.1"/>
    <property type="molecule type" value="Genomic_DNA"/>
</dbReference>
<name>A0AB34KCX4_9PEZI</name>
<reference evidence="1 2" key="1">
    <citation type="journal article" date="2020" name="Microbiol. Resour. Announc.">
        <title>Draft Genome Sequence of a Cladosporium Species Isolated from the Mesophotic Ascidian Didemnum maculosum.</title>
        <authorList>
            <person name="Gioti A."/>
            <person name="Siaperas R."/>
            <person name="Nikolaivits E."/>
            <person name="Le Goff G."/>
            <person name="Ouazzani J."/>
            <person name="Kotoulas G."/>
            <person name="Topakas E."/>
        </authorList>
    </citation>
    <scope>NUCLEOTIDE SEQUENCE [LARGE SCALE GENOMIC DNA]</scope>
    <source>
        <strain evidence="1 2">TM138-S3</strain>
    </source>
</reference>